<evidence type="ECO:0000256" key="2">
    <source>
        <dbReference type="SAM" id="SignalP"/>
    </source>
</evidence>
<protein>
    <recommendedName>
        <fullName evidence="5">Secreted protein</fullName>
    </recommendedName>
</protein>
<sequence length="165" mass="15638">MRNINLISVGSMALILGAAAFSAGCGDDSEGGGGTTASSTSATSGTTGTGGAGGEGGSNEGGSNEGGSNEGGAGTECVTCSAPLLTGANPDDLCEASVEKYDAITTCICTECGAAEGDPCYDSCTDETGEVQPSEECTTCGSAAALTPDGACKAEGDACVADTGE</sequence>
<dbReference type="Proteomes" id="UP000295497">
    <property type="component" value="Chromosome"/>
</dbReference>
<dbReference type="AlphaFoldDB" id="A0A4P2QZL9"/>
<accession>A0A4P2QZL9</accession>
<dbReference type="PROSITE" id="PS51257">
    <property type="entry name" value="PROKAR_LIPOPROTEIN"/>
    <property type="match status" value="1"/>
</dbReference>
<organism evidence="3 4">
    <name type="scientific">Sorangium cellulosum</name>
    <name type="common">Polyangium cellulosum</name>
    <dbReference type="NCBI Taxonomy" id="56"/>
    <lineage>
        <taxon>Bacteria</taxon>
        <taxon>Pseudomonadati</taxon>
        <taxon>Myxococcota</taxon>
        <taxon>Polyangia</taxon>
        <taxon>Polyangiales</taxon>
        <taxon>Polyangiaceae</taxon>
        <taxon>Sorangium</taxon>
    </lineage>
</organism>
<evidence type="ECO:0000313" key="3">
    <source>
        <dbReference type="EMBL" id="AUX35766.1"/>
    </source>
</evidence>
<gene>
    <name evidence="3" type="ORF">SOCE836_079640</name>
</gene>
<evidence type="ECO:0000256" key="1">
    <source>
        <dbReference type="SAM" id="MobiDB-lite"/>
    </source>
</evidence>
<feature type="chain" id="PRO_5020291670" description="Secreted protein" evidence="2">
    <location>
        <begin position="24"/>
        <end position="165"/>
    </location>
</feature>
<feature type="signal peptide" evidence="2">
    <location>
        <begin position="1"/>
        <end position="23"/>
    </location>
</feature>
<evidence type="ECO:0000313" key="4">
    <source>
        <dbReference type="Proteomes" id="UP000295497"/>
    </source>
</evidence>
<feature type="compositionally biased region" description="Low complexity" evidence="1">
    <location>
        <begin position="36"/>
        <end position="46"/>
    </location>
</feature>
<dbReference type="EMBL" id="CP012672">
    <property type="protein sequence ID" value="AUX35766.1"/>
    <property type="molecule type" value="Genomic_DNA"/>
</dbReference>
<evidence type="ECO:0008006" key="5">
    <source>
        <dbReference type="Google" id="ProtNLM"/>
    </source>
</evidence>
<name>A0A4P2QZL9_SORCE</name>
<feature type="region of interest" description="Disordered" evidence="1">
    <location>
        <begin position="32"/>
        <end position="73"/>
    </location>
</feature>
<feature type="compositionally biased region" description="Gly residues" evidence="1">
    <location>
        <begin position="47"/>
        <end position="73"/>
    </location>
</feature>
<keyword evidence="2" id="KW-0732">Signal</keyword>
<proteinExistence type="predicted"/>
<reference evidence="3 4" key="1">
    <citation type="submission" date="2015-09" db="EMBL/GenBank/DDBJ databases">
        <title>Sorangium comparison.</title>
        <authorList>
            <person name="Zaburannyi N."/>
            <person name="Bunk B."/>
            <person name="Overmann J."/>
            <person name="Mueller R."/>
        </authorList>
    </citation>
    <scope>NUCLEOTIDE SEQUENCE [LARGE SCALE GENOMIC DNA]</scope>
    <source>
        <strain evidence="3 4">So ce836</strain>
    </source>
</reference>